<dbReference type="Proteomes" id="UP001372338">
    <property type="component" value="Unassembled WGS sequence"/>
</dbReference>
<evidence type="ECO:0000256" key="3">
    <source>
        <dbReference type="SAM" id="Phobius"/>
    </source>
</evidence>
<dbReference type="PANTHER" id="PTHR31099:SF49">
    <property type="entry name" value="MYOSIN HEAVY CHAIN-LIKE PROTEIN"/>
    <property type="match status" value="1"/>
</dbReference>
<name>A0AAN9J490_CROPI</name>
<keyword evidence="1" id="KW-0175">Coiled coil</keyword>
<dbReference type="Pfam" id="PF04195">
    <property type="entry name" value="Transposase_28"/>
    <property type="match status" value="1"/>
</dbReference>
<keyword evidence="3" id="KW-0472">Membrane</keyword>
<proteinExistence type="predicted"/>
<accession>A0AAN9J490</accession>
<sequence length="632" mass="70921">MAVTYKTYKMQERFLPLTARAGVSLSPFTCCCRRVGCCGLVRRTGAEVAAEEDRRVLLLLLLAFGAVLLLLLLSLYFSRSLVLSEMGKKKSLLEPGDFVRPPDADRYAWVELDVLGRSSDIKTQSMLSGIRSLTRIARIEEEEDDYELLVAGPDARICFVLGESSFFMYQILFSSIGVRLPFTDFECDLLSRLRVAPSQLHPTGWSFVHAFEIFCGHQGLSYSVSLFLWLFFPYVPCKSGGQSWISLRSRSGYIVFLAYDTWKGYKSKYFRVSIAPGNPGFRLDNQGRPQFPLHWSGEFYGLPSSRYVSSWDELDETDRYSLAYLLGWGEMCGAISCKKLLECEPSELGVEIGRMAPNDYMIRLAVLAKVNAGSQPQKFVSKGGGSRHRKRKQTITPLDVSDQDVLEVQPLESEDVLNSIVDRGAEALVRVEEDLVWDKPLSSFFERLILSDNDERYLNEVDGSELGAHLKSIKHMSLRMASLASFIEKNVYKFPGFAEKCQTLQTEVDNLKTRVVELEGLQDTVARLEKDNDRLHKEFKSAEAEWCKASEVSFKNTVDQVVLLNSGKVITKGLHHLHQVIGNELISFRSGKPAKVNMNAACLPDPLVDGGMDVDEGGGYEIDSDDDSVDHA</sequence>
<evidence type="ECO:0000313" key="5">
    <source>
        <dbReference type="EMBL" id="KAK7290589.1"/>
    </source>
</evidence>
<protein>
    <recommendedName>
        <fullName evidence="4">Transposase (putative) gypsy type domain-containing protein</fullName>
    </recommendedName>
</protein>
<dbReference type="EMBL" id="JAYWIO010000001">
    <property type="protein sequence ID" value="KAK7290589.1"/>
    <property type="molecule type" value="Genomic_DNA"/>
</dbReference>
<evidence type="ECO:0000313" key="6">
    <source>
        <dbReference type="Proteomes" id="UP001372338"/>
    </source>
</evidence>
<organism evidence="5 6">
    <name type="scientific">Crotalaria pallida</name>
    <name type="common">Smooth rattlebox</name>
    <name type="synonym">Crotalaria striata</name>
    <dbReference type="NCBI Taxonomy" id="3830"/>
    <lineage>
        <taxon>Eukaryota</taxon>
        <taxon>Viridiplantae</taxon>
        <taxon>Streptophyta</taxon>
        <taxon>Embryophyta</taxon>
        <taxon>Tracheophyta</taxon>
        <taxon>Spermatophyta</taxon>
        <taxon>Magnoliopsida</taxon>
        <taxon>eudicotyledons</taxon>
        <taxon>Gunneridae</taxon>
        <taxon>Pentapetalae</taxon>
        <taxon>rosids</taxon>
        <taxon>fabids</taxon>
        <taxon>Fabales</taxon>
        <taxon>Fabaceae</taxon>
        <taxon>Papilionoideae</taxon>
        <taxon>50 kb inversion clade</taxon>
        <taxon>genistoids sensu lato</taxon>
        <taxon>core genistoids</taxon>
        <taxon>Crotalarieae</taxon>
        <taxon>Crotalaria</taxon>
    </lineage>
</organism>
<feature type="region of interest" description="Disordered" evidence="2">
    <location>
        <begin position="613"/>
        <end position="632"/>
    </location>
</feature>
<evidence type="ECO:0000256" key="1">
    <source>
        <dbReference type="SAM" id="Coils"/>
    </source>
</evidence>
<dbReference type="AlphaFoldDB" id="A0AAN9J490"/>
<dbReference type="PANTHER" id="PTHR31099">
    <property type="entry name" value="OS06G0165300 PROTEIN"/>
    <property type="match status" value="1"/>
</dbReference>
<feature type="domain" description="Transposase (putative) gypsy type" evidence="4">
    <location>
        <begin position="174"/>
        <end position="231"/>
    </location>
</feature>
<comment type="caution">
    <text evidence="5">The sequence shown here is derived from an EMBL/GenBank/DDBJ whole genome shotgun (WGS) entry which is preliminary data.</text>
</comment>
<feature type="transmembrane region" description="Helical" evidence="3">
    <location>
        <begin position="56"/>
        <end position="77"/>
    </location>
</feature>
<dbReference type="InterPro" id="IPR007321">
    <property type="entry name" value="Transposase_28"/>
</dbReference>
<feature type="coiled-coil region" evidence="1">
    <location>
        <begin position="501"/>
        <end position="545"/>
    </location>
</feature>
<keyword evidence="3" id="KW-0812">Transmembrane</keyword>
<keyword evidence="6" id="KW-1185">Reference proteome</keyword>
<keyword evidence="3" id="KW-1133">Transmembrane helix</keyword>
<evidence type="ECO:0000259" key="4">
    <source>
        <dbReference type="Pfam" id="PF04195"/>
    </source>
</evidence>
<gene>
    <name evidence="5" type="ORF">RIF29_05115</name>
</gene>
<reference evidence="5 6" key="1">
    <citation type="submission" date="2024-01" db="EMBL/GenBank/DDBJ databases">
        <title>The genomes of 5 underutilized Papilionoideae crops provide insights into root nodulation and disease resistanc.</title>
        <authorList>
            <person name="Yuan L."/>
        </authorList>
    </citation>
    <scope>NUCLEOTIDE SEQUENCE [LARGE SCALE GENOMIC DNA]</scope>
    <source>
        <strain evidence="5">ZHUSHIDOU_FW_LH</strain>
        <tissue evidence="5">Leaf</tissue>
    </source>
</reference>
<evidence type="ECO:0000256" key="2">
    <source>
        <dbReference type="SAM" id="MobiDB-lite"/>
    </source>
</evidence>